<evidence type="ECO:0000256" key="2">
    <source>
        <dbReference type="ARBA" id="ARBA00008791"/>
    </source>
</evidence>
<comment type="subcellular location">
    <subcellularLocation>
        <location evidence="1">Cytoplasm</location>
    </subcellularLocation>
</comment>
<comment type="caution">
    <text evidence="6">The sequence shown here is derived from an EMBL/GenBank/DDBJ whole genome shotgun (WGS) entry which is preliminary data.</text>
</comment>
<dbReference type="CDD" id="cd00293">
    <property type="entry name" value="USP-like"/>
    <property type="match status" value="1"/>
</dbReference>
<dbReference type="InterPro" id="IPR006016">
    <property type="entry name" value="UspA"/>
</dbReference>
<evidence type="ECO:0000256" key="3">
    <source>
        <dbReference type="ARBA" id="ARBA00022490"/>
    </source>
</evidence>
<evidence type="ECO:0000313" key="6">
    <source>
        <dbReference type="EMBL" id="GAA4651153.1"/>
    </source>
</evidence>
<dbReference type="Proteomes" id="UP001500604">
    <property type="component" value="Unassembled WGS sequence"/>
</dbReference>
<evidence type="ECO:0000256" key="4">
    <source>
        <dbReference type="ARBA" id="ARBA00037131"/>
    </source>
</evidence>
<keyword evidence="3" id="KW-0963">Cytoplasm</keyword>
<feature type="domain" description="UspA" evidence="5">
    <location>
        <begin position="150"/>
        <end position="298"/>
    </location>
</feature>
<gene>
    <name evidence="6" type="ORF">GCM10023116_34360</name>
</gene>
<protein>
    <submittedName>
        <fullName evidence="6">Universal stress protein</fullName>
    </submittedName>
</protein>
<evidence type="ECO:0000256" key="1">
    <source>
        <dbReference type="ARBA" id="ARBA00004496"/>
    </source>
</evidence>
<comment type="similarity">
    <text evidence="2">Belongs to the universal stress protein A family.</text>
</comment>
<evidence type="ECO:0000313" key="7">
    <source>
        <dbReference type="Proteomes" id="UP001500604"/>
    </source>
</evidence>
<feature type="domain" description="UspA" evidence="5">
    <location>
        <begin position="4"/>
        <end position="135"/>
    </location>
</feature>
<dbReference type="Gene3D" id="3.40.50.12370">
    <property type="match status" value="1"/>
</dbReference>
<evidence type="ECO:0000259" key="5">
    <source>
        <dbReference type="Pfam" id="PF00582"/>
    </source>
</evidence>
<dbReference type="EMBL" id="BAABFL010000439">
    <property type="protein sequence ID" value="GAA4651153.1"/>
    <property type="molecule type" value="Genomic_DNA"/>
</dbReference>
<dbReference type="PANTHER" id="PTHR47892:SF1">
    <property type="entry name" value="UNIVERSAL STRESS PROTEIN E"/>
    <property type="match status" value="1"/>
</dbReference>
<dbReference type="InterPro" id="IPR006015">
    <property type="entry name" value="Universal_stress_UspA"/>
</dbReference>
<sequence>MQEFRKILVAITNAHTSKAELSQAITLAADNQAELTFVSIVQPAWFENPLLSRDDFQSFWDEHLLAIAQPAMDAGISVTTRQICGHPFHEIIRLVETEGYDLVVKLAEPSGVFNRRQLTGNDLNLLRRCPCPVWMMQDENNTQTSQTPVILVALDTSTDTPEQIALNRKLLACADHLALQEKASLHVLHVWDLYGEDRLQGPFINMSREQVNELLKETETTNQDRLNALVTTNGIGDAAQCHLVRGRASHEIQKLAASIKADLIIMGTAGRTGLAAFVIGNTAENVFAGVDCSILAIKPDAKNHQDISIEKDTNN</sequence>
<dbReference type="SUPFAM" id="SSF52402">
    <property type="entry name" value="Adenine nucleotide alpha hydrolases-like"/>
    <property type="match status" value="2"/>
</dbReference>
<comment type="function">
    <text evidence="4">Required for resistance to DNA-damaging agents.</text>
</comment>
<dbReference type="PANTHER" id="PTHR47892">
    <property type="entry name" value="UNIVERSAL STRESS PROTEIN E"/>
    <property type="match status" value="1"/>
</dbReference>
<accession>A0ABP8V4I9</accession>
<keyword evidence="7" id="KW-1185">Reference proteome</keyword>
<dbReference type="PRINTS" id="PR01438">
    <property type="entry name" value="UNVRSLSTRESS"/>
</dbReference>
<name>A0ABP8V4I9_9GAMM</name>
<organism evidence="6 7">
    <name type="scientific">Kistimonas scapharcae</name>
    <dbReference type="NCBI Taxonomy" id="1036133"/>
    <lineage>
        <taxon>Bacteria</taxon>
        <taxon>Pseudomonadati</taxon>
        <taxon>Pseudomonadota</taxon>
        <taxon>Gammaproteobacteria</taxon>
        <taxon>Oceanospirillales</taxon>
        <taxon>Endozoicomonadaceae</taxon>
        <taxon>Kistimonas</taxon>
    </lineage>
</organism>
<dbReference type="RefSeq" id="WP_345197473.1">
    <property type="nucleotide sequence ID" value="NZ_BAABFL010000439.1"/>
</dbReference>
<reference evidence="7" key="1">
    <citation type="journal article" date="2019" name="Int. J. Syst. Evol. Microbiol.">
        <title>The Global Catalogue of Microorganisms (GCM) 10K type strain sequencing project: providing services to taxonomists for standard genome sequencing and annotation.</title>
        <authorList>
            <consortium name="The Broad Institute Genomics Platform"/>
            <consortium name="The Broad Institute Genome Sequencing Center for Infectious Disease"/>
            <person name="Wu L."/>
            <person name="Ma J."/>
        </authorList>
    </citation>
    <scope>NUCLEOTIDE SEQUENCE [LARGE SCALE GENOMIC DNA]</scope>
    <source>
        <strain evidence="7">JCM 17805</strain>
    </source>
</reference>
<proteinExistence type="inferred from homology"/>
<dbReference type="Pfam" id="PF00582">
    <property type="entry name" value="Usp"/>
    <property type="match status" value="2"/>
</dbReference>